<dbReference type="PROSITE" id="PS51094">
    <property type="entry name" value="PTS_EIIA_TYPE_2"/>
    <property type="match status" value="1"/>
</dbReference>
<organism evidence="2 3">
    <name type="scientific">Aurantiacibacter aquimixticola</name>
    <dbReference type="NCBI Taxonomy" id="1958945"/>
    <lineage>
        <taxon>Bacteria</taxon>
        <taxon>Pseudomonadati</taxon>
        <taxon>Pseudomonadota</taxon>
        <taxon>Alphaproteobacteria</taxon>
        <taxon>Sphingomonadales</taxon>
        <taxon>Erythrobacteraceae</taxon>
        <taxon>Aurantiacibacter</taxon>
    </lineage>
</organism>
<dbReference type="PROSITE" id="PS00372">
    <property type="entry name" value="PTS_EIIA_TYPE_2_HIS"/>
    <property type="match status" value="1"/>
</dbReference>
<keyword evidence="3" id="KW-1185">Reference proteome</keyword>
<dbReference type="Proteomes" id="UP000285232">
    <property type="component" value="Unassembled WGS sequence"/>
</dbReference>
<dbReference type="Gene3D" id="3.40.930.10">
    <property type="entry name" value="Mannitol-specific EII, Chain A"/>
    <property type="match status" value="1"/>
</dbReference>
<proteinExistence type="predicted"/>
<dbReference type="RefSeq" id="WP_120048576.1">
    <property type="nucleotide sequence ID" value="NZ_RAHX01000001.1"/>
</dbReference>
<evidence type="ECO:0000259" key="1">
    <source>
        <dbReference type="PROSITE" id="PS51094"/>
    </source>
</evidence>
<dbReference type="GO" id="GO:0030295">
    <property type="term" value="F:protein kinase activator activity"/>
    <property type="evidence" value="ECO:0007669"/>
    <property type="project" value="TreeGrafter"/>
</dbReference>
<evidence type="ECO:0000313" key="3">
    <source>
        <dbReference type="Proteomes" id="UP000285232"/>
    </source>
</evidence>
<evidence type="ECO:0000313" key="2">
    <source>
        <dbReference type="EMBL" id="RJY09565.1"/>
    </source>
</evidence>
<dbReference type="EMBL" id="RAHX01000001">
    <property type="protein sequence ID" value="RJY09565.1"/>
    <property type="molecule type" value="Genomic_DNA"/>
</dbReference>
<dbReference type="CDD" id="cd00211">
    <property type="entry name" value="PTS_IIA_fru"/>
    <property type="match status" value="1"/>
</dbReference>
<keyword evidence="2" id="KW-0813">Transport</keyword>
<dbReference type="InterPro" id="IPR051541">
    <property type="entry name" value="PTS_SugarTrans_NitroReg"/>
</dbReference>
<keyword evidence="2" id="KW-0762">Sugar transport</keyword>
<gene>
    <name evidence="2" type="ORF">D6201_09525</name>
</gene>
<reference evidence="2 3" key="1">
    <citation type="journal article" date="2017" name="Int. J. Syst. Evol. Microbiol.">
        <title>Erythrobacter aquimixticola sp. nov., isolated from the junction between the ocean and a freshwater spring.</title>
        <authorList>
            <person name="Park S."/>
            <person name="Jung Y.T."/>
            <person name="Choi S.J."/>
            <person name="Yoon J.H."/>
        </authorList>
    </citation>
    <scope>NUCLEOTIDE SEQUENCE [LARGE SCALE GENOMIC DNA]</scope>
    <source>
        <strain evidence="2 3">JSSK-14</strain>
    </source>
</reference>
<dbReference type="SUPFAM" id="SSF55804">
    <property type="entry name" value="Phoshotransferase/anion transport protein"/>
    <property type="match status" value="1"/>
</dbReference>
<dbReference type="PANTHER" id="PTHR47738">
    <property type="entry name" value="PTS SYSTEM FRUCTOSE-LIKE EIIA COMPONENT-RELATED"/>
    <property type="match status" value="1"/>
</dbReference>
<dbReference type="InterPro" id="IPR016152">
    <property type="entry name" value="PTrfase/Anion_transptr"/>
</dbReference>
<name>A0A419RUV6_9SPHN</name>
<accession>A0A419RUV6</accession>
<dbReference type="Pfam" id="PF00359">
    <property type="entry name" value="PTS_EIIA_2"/>
    <property type="match status" value="1"/>
</dbReference>
<dbReference type="AlphaFoldDB" id="A0A419RUV6"/>
<sequence length="153" mass="16440">MNSIYALKPEAVAISRAAFKEAILDDISDLFAESYDLDRVAVRDGLQEREKLGSTGFGRGVAIPHARVMGIHRPVVAMLKLDKPVDFEAADGLPVDLVVGLLSPENCGAAHLHALAAVSRLVRDERMHEALIDAPDGEALFALLTNVTDRDAA</sequence>
<dbReference type="PANTHER" id="PTHR47738:SF1">
    <property type="entry name" value="NITROGEN REGULATORY PROTEIN"/>
    <property type="match status" value="1"/>
</dbReference>
<comment type="caution">
    <text evidence="2">The sequence shown here is derived from an EMBL/GenBank/DDBJ whole genome shotgun (WGS) entry which is preliminary data.</text>
</comment>
<dbReference type="InterPro" id="IPR002178">
    <property type="entry name" value="PTS_EIIA_type-2_dom"/>
</dbReference>
<protein>
    <submittedName>
        <fullName evidence="2">PTS sugar transporter subunit IIA</fullName>
    </submittedName>
</protein>
<dbReference type="OrthoDB" id="95460at2"/>
<feature type="domain" description="PTS EIIA type-2" evidence="1">
    <location>
        <begin position="1"/>
        <end position="147"/>
    </location>
</feature>